<keyword evidence="1" id="KW-0732">Signal</keyword>
<feature type="signal peptide" evidence="1">
    <location>
        <begin position="1"/>
        <end position="15"/>
    </location>
</feature>
<dbReference type="AlphaFoldDB" id="A0A4Q8K9X0"/>
<feature type="chain" id="PRO_5036120073" evidence="1">
    <location>
        <begin position="16"/>
        <end position="90"/>
    </location>
</feature>
<dbReference type="EMBL" id="HAHF01000472">
    <property type="protein sequence ID" value="SNX36815.1"/>
    <property type="molecule type" value="Transcribed_RNA"/>
</dbReference>
<dbReference type="EMBL" id="HAHF01000350">
    <property type="protein sequence ID" value="SNX36051.1"/>
    <property type="molecule type" value="Transcribed_RNA"/>
</dbReference>
<evidence type="ECO:0000256" key="1">
    <source>
        <dbReference type="SAM" id="SignalP"/>
    </source>
</evidence>
<dbReference type="EMBL" id="HAHF01000401">
    <property type="protein sequence ID" value="SNX36390.1"/>
    <property type="molecule type" value="Transcribed_RNA"/>
</dbReference>
<reference evidence="2" key="1">
    <citation type="submission" date="2017-05" db="EMBL/GenBank/DDBJ databases">
        <authorList>
            <person name="QRISCLOUD D."/>
        </authorList>
    </citation>
    <scope>NUCLEOTIDE SEQUENCE</scope>
</reference>
<proteinExistence type="predicted"/>
<evidence type="ECO:0000313" key="2">
    <source>
        <dbReference type="EMBL" id="SNX36390.1"/>
    </source>
</evidence>
<organism evidence="2">
    <name type="scientific">Nephila sp. SGP-2016</name>
    <dbReference type="NCBI Taxonomy" id="1905176"/>
    <lineage>
        <taxon>Eukaryota</taxon>
        <taxon>Metazoa</taxon>
        <taxon>Ecdysozoa</taxon>
        <taxon>Arthropoda</taxon>
        <taxon>Chelicerata</taxon>
        <taxon>Arachnida</taxon>
        <taxon>Araneae</taxon>
        <taxon>Araneomorphae</taxon>
        <taxon>Entelegynae</taxon>
        <taxon>Araneoidea</taxon>
        <taxon>Nephilidae</taxon>
        <taxon>Nephila</taxon>
    </lineage>
</organism>
<reference evidence="2" key="2">
    <citation type="submission" date="2019-05" db="EMBL/GenBank/DDBJ databases">
        <title>Unravelling the molecular evolution of spider venoms.</title>
        <authorList>
            <person name="Pineda S."/>
        </authorList>
    </citation>
    <scope>NUCLEOTIDE SEQUENCE</scope>
</reference>
<sequence length="90" mass="10059">MILIFMVLGARAVISFCIRSAIPGYMVVPPERTVLAYKSLRISMSHFMMELNVVSWIPQDSIPKKDGWKRASGQRNLSLPMVMTCPSGNS</sequence>
<accession>A0A4Q8K9X0</accession>
<dbReference type="EMBL" id="HAHF01000114">
    <property type="protein sequence ID" value="SNX33915.1"/>
    <property type="molecule type" value="Transcribed_RNA"/>
</dbReference>
<name>A0A4Q8K9X0_9ARAC</name>
<protein>
    <submittedName>
        <fullName evidence="2">U40-Nephitoxin-Nsp1a_1</fullName>
    </submittedName>
</protein>